<dbReference type="EMBL" id="BJTZ01000005">
    <property type="protein sequence ID" value="GEK13223.1"/>
    <property type="molecule type" value="Genomic_DNA"/>
</dbReference>
<comment type="caution">
    <text evidence="2">The sequence shown here is derived from an EMBL/GenBank/DDBJ whole genome shotgun (WGS) entry which is preliminary data.</text>
</comment>
<keyword evidence="1" id="KW-0812">Transmembrane</keyword>
<gene>
    <name evidence="2" type="ORF">AFI02nite_12590</name>
</gene>
<evidence type="ECO:0000256" key="1">
    <source>
        <dbReference type="SAM" id="Phobius"/>
    </source>
</evidence>
<dbReference type="RefSeq" id="WP_146862885.1">
    <property type="nucleotide sequence ID" value="NZ_BJTZ01000005.1"/>
</dbReference>
<dbReference type="AlphaFoldDB" id="A0A510UF60"/>
<dbReference type="Proteomes" id="UP000321787">
    <property type="component" value="Unassembled WGS sequence"/>
</dbReference>
<name>A0A510UF60_ALIFS</name>
<feature type="transmembrane region" description="Helical" evidence="1">
    <location>
        <begin position="35"/>
        <end position="58"/>
    </location>
</feature>
<protein>
    <submittedName>
        <fullName evidence="2">Uncharacterized protein</fullName>
    </submittedName>
</protein>
<organism evidence="2 3">
    <name type="scientific">Aliivibrio fischeri</name>
    <name type="common">Vibrio fischeri</name>
    <dbReference type="NCBI Taxonomy" id="668"/>
    <lineage>
        <taxon>Bacteria</taxon>
        <taxon>Pseudomonadati</taxon>
        <taxon>Pseudomonadota</taxon>
        <taxon>Gammaproteobacteria</taxon>
        <taxon>Vibrionales</taxon>
        <taxon>Vibrionaceae</taxon>
        <taxon>Aliivibrio</taxon>
    </lineage>
</organism>
<keyword evidence="1" id="KW-1133">Transmembrane helix</keyword>
<keyword evidence="1" id="KW-0472">Membrane</keyword>
<accession>A0A510UF60</accession>
<feature type="transmembrane region" description="Helical" evidence="1">
    <location>
        <begin position="12"/>
        <end position="29"/>
    </location>
</feature>
<evidence type="ECO:0000313" key="3">
    <source>
        <dbReference type="Proteomes" id="UP000321787"/>
    </source>
</evidence>
<evidence type="ECO:0000313" key="2">
    <source>
        <dbReference type="EMBL" id="GEK13223.1"/>
    </source>
</evidence>
<proteinExistence type="predicted"/>
<reference evidence="2 3" key="1">
    <citation type="submission" date="2019-07" db="EMBL/GenBank/DDBJ databases">
        <title>Whole genome shotgun sequence of Aliivibrio fischeri NBRC 101058.</title>
        <authorList>
            <person name="Hosoyama A."/>
            <person name="Uohara A."/>
            <person name="Ohji S."/>
            <person name="Ichikawa N."/>
        </authorList>
    </citation>
    <scope>NUCLEOTIDE SEQUENCE [LARGE SCALE GENOMIC DNA]</scope>
    <source>
        <strain evidence="2 3">NBRC 101058</strain>
    </source>
</reference>
<sequence>MIDHNIWLRINESLPIIFMFLLACMASLLRAGKHSFLAIVTGVVLSGFVAYAVDLLLIHFDIAENIRIVLVGGAAYLNRYIVDLLDKLAHQVVSNPKEALKELKALWKK</sequence>